<dbReference type="GO" id="GO:0005737">
    <property type="term" value="C:cytoplasm"/>
    <property type="evidence" value="ECO:0007669"/>
    <property type="project" value="TreeGrafter"/>
</dbReference>
<comment type="caution">
    <text evidence="6">The sequence shown here is derived from an EMBL/GenBank/DDBJ whole genome shotgun (WGS) entry which is preliminary data.</text>
</comment>
<dbReference type="EC" id="1.8.4.12" evidence="1"/>
<dbReference type="AlphaFoldDB" id="A0A8J2VAT8"/>
<name>A0A8J2VAT8_9FLAO</name>
<reference evidence="6" key="2">
    <citation type="submission" date="2020-09" db="EMBL/GenBank/DDBJ databases">
        <authorList>
            <person name="Sun Q."/>
            <person name="Zhou Y."/>
        </authorList>
    </citation>
    <scope>NUCLEOTIDE SEQUENCE</scope>
    <source>
        <strain evidence="6">CGMCC 1.12924</strain>
    </source>
</reference>
<dbReference type="InterPro" id="IPR011057">
    <property type="entry name" value="Mss4-like_sf"/>
</dbReference>
<dbReference type="GO" id="GO:0033743">
    <property type="term" value="F:peptide-methionine (R)-S-oxide reductase activity"/>
    <property type="evidence" value="ECO:0007669"/>
    <property type="project" value="UniProtKB-EC"/>
</dbReference>
<sequence>MLSKITLCLCAVILLGCNSKAQQESVKKESKTYAVQKTETEWKTELNELEYYVLRQAGTEKAFTSPLDSFYKPGTYHCRACGVLLYKSKHKYDSGSGWPSFDRGEDKNLEYDTDYKIGYARTELKCANCGSHLGHMFEDGPEETTGKRHCINGAALSFKPQQNE</sequence>
<dbReference type="PANTHER" id="PTHR10173:SF52">
    <property type="entry name" value="METHIONINE-R-SULFOXIDE REDUCTASE B1"/>
    <property type="match status" value="1"/>
</dbReference>
<evidence type="ECO:0000256" key="1">
    <source>
        <dbReference type="ARBA" id="ARBA00012499"/>
    </source>
</evidence>
<proteinExistence type="predicted"/>
<dbReference type="GO" id="GO:0006979">
    <property type="term" value="P:response to oxidative stress"/>
    <property type="evidence" value="ECO:0007669"/>
    <property type="project" value="InterPro"/>
</dbReference>
<feature type="domain" description="MsrB" evidence="5">
    <location>
        <begin position="39"/>
        <end position="161"/>
    </location>
</feature>
<evidence type="ECO:0000256" key="2">
    <source>
        <dbReference type="ARBA" id="ARBA00023002"/>
    </source>
</evidence>
<comment type="catalytic activity">
    <reaction evidence="3">
        <text>L-methionyl-[protein] + [thioredoxin]-disulfide + H2O = L-methionyl-(R)-S-oxide-[protein] + [thioredoxin]-dithiol</text>
        <dbReference type="Rhea" id="RHEA:24164"/>
        <dbReference type="Rhea" id="RHEA-COMP:10698"/>
        <dbReference type="Rhea" id="RHEA-COMP:10700"/>
        <dbReference type="Rhea" id="RHEA-COMP:12313"/>
        <dbReference type="Rhea" id="RHEA-COMP:12314"/>
        <dbReference type="ChEBI" id="CHEBI:15377"/>
        <dbReference type="ChEBI" id="CHEBI:16044"/>
        <dbReference type="ChEBI" id="CHEBI:29950"/>
        <dbReference type="ChEBI" id="CHEBI:45764"/>
        <dbReference type="ChEBI" id="CHEBI:50058"/>
        <dbReference type="EC" id="1.8.4.12"/>
    </reaction>
</comment>
<feature type="chain" id="PRO_5035284064" description="peptide-methionine (R)-S-oxide reductase" evidence="4">
    <location>
        <begin position="22"/>
        <end position="164"/>
    </location>
</feature>
<dbReference type="Proteomes" id="UP000652231">
    <property type="component" value="Unassembled WGS sequence"/>
</dbReference>
<keyword evidence="4" id="KW-0732">Signal</keyword>
<protein>
    <recommendedName>
        <fullName evidence="1">peptide-methionine (R)-S-oxide reductase</fullName>
        <ecNumber evidence="1">1.8.4.12</ecNumber>
    </recommendedName>
</protein>
<evidence type="ECO:0000313" key="7">
    <source>
        <dbReference type="Proteomes" id="UP000652231"/>
    </source>
</evidence>
<keyword evidence="2" id="KW-0560">Oxidoreductase</keyword>
<evidence type="ECO:0000259" key="5">
    <source>
        <dbReference type="PROSITE" id="PS51790"/>
    </source>
</evidence>
<dbReference type="EMBL" id="BMGK01000006">
    <property type="protein sequence ID" value="GGD93187.1"/>
    <property type="molecule type" value="Genomic_DNA"/>
</dbReference>
<feature type="signal peptide" evidence="4">
    <location>
        <begin position="1"/>
        <end position="21"/>
    </location>
</feature>
<dbReference type="PANTHER" id="PTHR10173">
    <property type="entry name" value="METHIONINE SULFOXIDE REDUCTASE"/>
    <property type="match status" value="1"/>
</dbReference>
<dbReference type="SUPFAM" id="SSF51316">
    <property type="entry name" value="Mss4-like"/>
    <property type="match status" value="1"/>
</dbReference>
<keyword evidence="7" id="KW-1185">Reference proteome</keyword>
<reference evidence="6" key="1">
    <citation type="journal article" date="2014" name="Int. J. Syst. Evol. Microbiol.">
        <title>Complete genome sequence of Corynebacterium casei LMG S-19264T (=DSM 44701T), isolated from a smear-ripened cheese.</title>
        <authorList>
            <consortium name="US DOE Joint Genome Institute (JGI-PGF)"/>
            <person name="Walter F."/>
            <person name="Albersmeier A."/>
            <person name="Kalinowski J."/>
            <person name="Ruckert C."/>
        </authorList>
    </citation>
    <scope>NUCLEOTIDE SEQUENCE</scope>
    <source>
        <strain evidence="6">CGMCC 1.12924</strain>
    </source>
</reference>
<gene>
    <name evidence="6" type="primary">mrsB1</name>
    <name evidence="6" type="ORF">GCM10011312_16160</name>
</gene>
<dbReference type="PROSITE" id="PS51790">
    <property type="entry name" value="MSRB"/>
    <property type="match status" value="1"/>
</dbReference>
<evidence type="ECO:0000256" key="4">
    <source>
        <dbReference type="SAM" id="SignalP"/>
    </source>
</evidence>
<evidence type="ECO:0000313" key="6">
    <source>
        <dbReference type="EMBL" id="GGD93187.1"/>
    </source>
</evidence>
<dbReference type="Gene3D" id="2.170.150.20">
    <property type="entry name" value="Peptide methionine sulfoxide reductase"/>
    <property type="match status" value="1"/>
</dbReference>
<dbReference type="Pfam" id="PF01641">
    <property type="entry name" value="SelR"/>
    <property type="match status" value="1"/>
</dbReference>
<dbReference type="InterPro" id="IPR028427">
    <property type="entry name" value="Met_Sox_Rdtase_MsrB"/>
</dbReference>
<dbReference type="InterPro" id="IPR002579">
    <property type="entry name" value="Met_Sox_Rdtase_MsrB_dom"/>
</dbReference>
<accession>A0A8J2VAT8</accession>
<organism evidence="6 7">
    <name type="scientific">Planktosalinus lacus</name>
    <dbReference type="NCBI Taxonomy" id="1526573"/>
    <lineage>
        <taxon>Bacteria</taxon>
        <taxon>Pseudomonadati</taxon>
        <taxon>Bacteroidota</taxon>
        <taxon>Flavobacteriia</taxon>
        <taxon>Flavobacteriales</taxon>
        <taxon>Flavobacteriaceae</taxon>
        <taxon>Planktosalinus</taxon>
    </lineage>
</organism>
<evidence type="ECO:0000256" key="3">
    <source>
        <dbReference type="ARBA" id="ARBA00048488"/>
    </source>
</evidence>
<dbReference type="PROSITE" id="PS51257">
    <property type="entry name" value="PROKAR_LIPOPROTEIN"/>
    <property type="match status" value="1"/>
</dbReference>
<dbReference type="RefSeq" id="WP_188441374.1">
    <property type="nucleotide sequence ID" value="NZ_BMGK01000006.1"/>
</dbReference>
<dbReference type="GO" id="GO:0030091">
    <property type="term" value="P:protein repair"/>
    <property type="evidence" value="ECO:0007669"/>
    <property type="project" value="InterPro"/>
</dbReference>
<dbReference type="NCBIfam" id="TIGR00357">
    <property type="entry name" value="peptide-methionine (R)-S-oxide reductase MsrB"/>
    <property type="match status" value="1"/>
</dbReference>